<dbReference type="GO" id="GO:0004140">
    <property type="term" value="F:dephospho-CoA kinase activity"/>
    <property type="evidence" value="ECO:0007669"/>
    <property type="project" value="InterPro"/>
</dbReference>
<keyword evidence="1" id="KW-0547">Nucleotide-binding</keyword>
<dbReference type="EMBL" id="JASDAP010000024">
    <property type="protein sequence ID" value="KAK1882144.1"/>
    <property type="molecule type" value="Genomic_DNA"/>
</dbReference>
<keyword evidence="2" id="KW-0067">ATP-binding</keyword>
<comment type="caution">
    <text evidence="3">The sequence shown here is derived from an EMBL/GenBank/DDBJ whole genome shotgun (WGS) entry which is preliminary data.</text>
</comment>
<protein>
    <submittedName>
        <fullName evidence="3">Dephospho-CoA kinase domain containing protein</fullName>
    </submittedName>
</protein>
<dbReference type="GO" id="GO:0015937">
    <property type="term" value="P:coenzyme A biosynthetic process"/>
    <property type="evidence" value="ECO:0007669"/>
    <property type="project" value="InterPro"/>
</dbReference>
<evidence type="ECO:0000256" key="2">
    <source>
        <dbReference type="ARBA" id="ARBA00022840"/>
    </source>
</evidence>
<evidence type="ECO:0000313" key="3">
    <source>
        <dbReference type="EMBL" id="KAK1882144.1"/>
    </source>
</evidence>
<evidence type="ECO:0000313" key="4">
    <source>
        <dbReference type="Proteomes" id="UP001228049"/>
    </source>
</evidence>
<dbReference type="InterPro" id="IPR027417">
    <property type="entry name" value="P-loop_NTPase"/>
</dbReference>
<reference evidence="3" key="1">
    <citation type="submission" date="2023-04" db="EMBL/GenBank/DDBJ databases">
        <title>Chromosome-level genome of Chaenocephalus aceratus.</title>
        <authorList>
            <person name="Park H."/>
        </authorList>
    </citation>
    <scope>NUCLEOTIDE SEQUENCE</scope>
    <source>
        <strain evidence="3">DE</strain>
        <tissue evidence="3">Muscle</tissue>
    </source>
</reference>
<dbReference type="Gene3D" id="3.40.50.300">
    <property type="entry name" value="P-loop containing nucleotide triphosphate hydrolases"/>
    <property type="match status" value="1"/>
</dbReference>
<dbReference type="SUPFAM" id="SSF52540">
    <property type="entry name" value="P-loop containing nucleoside triphosphate hydrolases"/>
    <property type="match status" value="1"/>
</dbReference>
<gene>
    <name evidence="3" type="ORF">KUDE01_025305</name>
</gene>
<sequence>MFLVGLTGGISSGKSAVSTMLRELGCPIIDADVVARKGYRYVVLDVPLLFETRRLTKFLNHTVVVYW</sequence>
<dbReference type="PROSITE" id="PS51219">
    <property type="entry name" value="DPCK"/>
    <property type="match status" value="1"/>
</dbReference>
<dbReference type="GO" id="GO:0005524">
    <property type="term" value="F:ATP binding"/>
    <property type="evidence" value="ECO:0007669"/>
    <property type="project" value="UniProtKB-KW"/>
</dbReference>
<dbReference type="CDD" id="cd02022">
    <property type="entry name" value="DPCK"/>
    <property type="match status" value="1"/>
</dbReference>
<evidence type="ECO:0000256" key="1">
    <source>
        <dbReference type="ARBA" id="ARBA00022741"/>
    </source>
</evidence>
<keyword evidence="3" id="KW-0418">Kinase</keyword>
<dbReference type="AlphaFoldDB" id="A0AAD9BG33"/>
<dbReference type="Pfam" id="PF01121">
    <property type="entry name" value="CoaE"/>
    <property type="match status" value="1"/>
</dbReference>
<organism evidence="3 4">
    <name type="scientific">Dissostichus eleginoides</name>
    <name type="common">Patagonian toothfish</name>
    <name type="synonym">Dissostichus amissus</name>
    <dbReference type="NCBI Taxonomy" id="100907"/>
    <lineage>
        <taxon>Eukaryota</taxon>
        <taxon>Metazoa</taxon>
        <taxon>Chordata</taxon>
        <taxon>Craniata</taxon>
        <taxon>Vertebrata</taxon>
        <taxon>Euteleostomi</taxon>
        <taxon>Actinopterygii</taxon>
        <taxon>Neopterygii</taxon>
        <taxon>Teleostei</taxon>
        <taxon>Neoteleostei</taxon>
        <taxon>Acanthomorphata</taxon>
        <taxon>Eupercaria</taxon>
        <taxon>Perciformes</taxon>
        <taxon>Notothenioidei</taxon>
        <taxon>Nototheniidae</taxon>
        <taxon>Dissostichus</taxon>
    </lineage>
</organism>
<name>A0AAD9BG33_DISEL</name>
<keyword evidence="4" id="KW-1185">Reference proteome</keyword>
<dbReference type="Proteomes" id="UP001228049">
    <property type="component" value="Unassembled WGS sequence"/>
</dbReference>
<proteinExistence type="predicted"/>
<keyword evidence="3" id="KW-0808">Transferase</keyword>
<accession>A0AAD9BG33</accession>
<dbReference type="InterPro" id="IPR001977">
    <property type="entry name" value="Depp_CoAkinase"/>
</dbReference>